<dbReference type="InterPro" id="IPR041495">
    <property type="entry name" value="Mub_B2"/>
</dbReference>
<dbReference type="InterPro" id="IPR019931">
    <property type="entry name" value="LPXTG_anchor"/>
</dbReference>
<accession>A0A192H3K4</accession>
<evidence type="ECO:0000259" key="8">
    <source>
        <dbReference type="PROSITE" id="PS50847"/>
    </source>
</evidence>
<dbReference type="Gene3D" id="3.10.430.110">
    <property type="match status" value="3"/>
</dbReference>
<feature type="domain" description="Gram-positive cocci surface proteins LPxTG" evidence="8">
    <location>
        <begin position="1983"/>
        <end position="2016"/>
    </location>
</feature>
<evidence type="ECO:0000256" key="3">
    <source>
        <dbReference type="ARBA" id="ARBA00022729"/>
    </source>
</evidence>
<gene>
    <name evidence="9" type="ORF">AYR53_07005</name>
</gene>
<dbReference type="GeneID" id="42981999"/>
<dbReference type="InterPro" id="IPR009459">
    <property type="entry name" value="MucBP_dom"/>
</dbReference>
<feature type="compositionally biased region" description="Polar residues" evidence="6">
    <location>
        <begin position="1123"/>
        <end position="1141"/>
    </location>
</feature>
<dbReference type="Gene3D" id="3.10.20.470">
    <property type="match status" value="2"/>
</dbReference>
<feature type="compositionally biased region" description="Low complexity" evidence="6">
    <location>
        <begin position="91"/>
        <end position="173"/>
    </location>
</feature>
<feature type="compositionally biased region" description="Low complexity" evidence="6">
    <location>
        <begin position="1440"/>
        <end position="1450"/>
    </location>
</feature>
<dbReference type="RefSeq" id="WP_068281022.1">
    <property type="nucleotide sequence ID" value="NZ_CP014873.1"/>
</dbReference>
<feature type="compositionally biased region" description="Low complexity" evidence="6">
    <location>
        <begin position="1113"/>
        <end position="1122"/>
    </location>
</feature>
<feature type="compositionally biased region" description="Polar residues" evidence="6">
    <location>
        <begin position="1615"/>
        <end position="1633"/>
    </location>
</feature>
<feature type="region of interest" description="Disordered" evidence="6">
    <location>
        <begin position="1113"/>
        <end position="1185"/>
    </location>
</feature>
<feature type="compositionally biased region" description="Polar residues" evidence="6">
    <location>
        <begin position="1295"/>
        <end position="1305"/>
    </location>
</feature>
<keyword evidence="1" id="KW-0134">Cell wall</keyword>
<dbReference type="NCBIfam" id="TIGR01167">
    <property type="entry name" value="LPXTG_anchor"/>
    <property type="match status" value="1"/>
</dbReference>
<keyword evidence="10" id="KW-1185">Reference proteome</keyword>
<dbReference type="Gene3D" id="2.60.40.4300">
    <property type="match status" value="1"/>
</dbReference>
<dbReference type="Pfam" id="PF17965">
    <property type="entry name" value="MucBP_2"/>
    <property type="match status" value="1"/>
</dbReference>
<evidence type="ECO:0000256" key="2">
    <source>
        <dbReference type="ARBA" id="ARBA00022525"/>
    </source>
</evidence>
<evidence type="ECO:0000256" key="7">
    <source>
        <dbReference type="SAM" id="Phobius"/>
    </source>
</evidence>
<reference evidence="9 10" key="1">
    <citation type="submission" date="2016-03" db="EMBL/GenBank/DDBJ databases">
        <title>Pediococcus and Lactobacillus from brewery environment - whole genome sequencing and assembly.</title>
        <authorList>
            <person name="Behr J."/>
            <person name="Geissler A.J."/>
            <person name="Vogel R.F."/>
        </authorList>
    </citation>
    <scope>NUCLEOTIDE SEQUENCE [LARGE SCALE GENOMIC DNA]</scope>
    <source>
        <strain evidence="9 10">TMW 1.1989</strain>
    </source>
</reference>
<evidence type="ECO:0000256" key="6">
    <source>
        <dbReference type="SAM" id="MobiDB-lite"/>
    </source>
</evidence>
<keyword evidence="7" id="KW-0812">Transmembrane</keyword>
<dbReference type="InterPro" id="IPR041277">
    <property type="entry name" value="MBG_Lactobacillales"/>
</dbReference>
<dbReference type="Pfam" id="PF06458">
    <property type="entry name" value="MucBP"/>
    <property type="match status" value="4"/>
</dbReference>
<dbReference type="NCBIfam" id="TIGR03715">
    <property type="entry name" value="KxYKxGKxW"/>
    <property type="match status" value="1"/>
</dbReference>
<dbReference type="OrthoDB" id="2330012at2"/>
<keyword evidence="7" id="KW-0472">Membrane</keyword>
<proteinExistence type="predicted"/>
<dbReference type="InterPro" id="IPR051144">
    <property type="entry name" value="Formin_homology_domain"/>
</dbReference>
<dbReference type="PROSITE" id="PS50847">
    <property type="entry name" value="GRAM_POS_ANCHORING"/>
    <property type="match status" value="1"/>
</dbReference>
<evidence type="ECO:0000256" key="1">
    <source>
        <dbReference type="ARBA" id="ARBA00022512"/>
    </source>
</evidence>
<dbReference type="Pfam" id="PF19258">
    <property type="entry name" value="KxYKxGKxW_sig"/>
    <property type="match status" value="1"/>
</dbReference>
<feature type="compositionally biased region" description="Polar residues" evidence="6">
    <location>
        <begin position="1451"/>
        <end position="1469"/>
    </location>
</feature>
<feature type="compositionally biased region" description="Low complexity" evidence="6">
    <location>
        <begin position="1603"/>
        <end position="1614"/>
    </location>
</feature>
<dbReference type="InterPro" id="IPR041558">
    <property type="entry name" value="MucBP_2"/>
</dbReference>
<feature type="transmembrane region" description="Helical" evidence="7">
    <location>
        <begin position="1993"/>
        <end position="2011"/>
    </location>
</feature>
<feature type="region of interest" description="Disordered" evidence="6">
    <location>
        <begin position="91"/>
        <end position="235"/>
    </location>
</feature>
<keyword evidence="4" id="KW-0677">Repeat</keyword>
<dbReference type="STRING" id="375175.AYR53_07005"/>
<dbReference type="Pfam" id="PF17966">
    <property type="entry name" value="Muc_B2"/>
    <property type="match status" value="1"/>
</dbReference>
<feature type="compositionally biased region" description="Low complexity" evidence="6">
    <location>
        <begin position="191"/>
        <end position="235"/>
    </location>
</feature>
<keyword evidence="5" id="KW-0572">Peptidoglycan-anchor</keyword>
<organism evidence="9 10">
    <name type="scientific">Loigolactobacillus backii</name>
    <dbReference type="NCBI Taxonomy" id="375175"/>
    <lineage>
        <taxon>Bacteria</taxon>
        <taxon>Bacillati</taxon>
        <taxon>Bacillota</taxon>
        <taxon>Bacilli</taxon>
        <taxon>Lactobacillales</taxon>
        <taxon>Lactobacillaceae</taxon>
        <taxon>Loigolactobacillus</taxon>
    </lineage>
</organism>
<dbReference type="Pfam" id="PF17883">
    <property type="entry name" value="MBG"/>
    <property type="match status" value="4"/>
</dbReference>
<evidence type="ECO:0000256" key="4">
    <source>
        <dbReference type="ARBA" id="ARBA00022737"/>
    </source>
</evidence>
<evidence type="ECO:0000313" key="10">
    <source>
        <dbReference type="Proteomes" id="UP000078582"/>
    </source>
</evidence>
<sequence>MKIRRLLNAQRDVKQHYKMYKAGKRWLYTGISMATLGSALLFGLTTNTEAATSNTSDATSASTETATSAANQLTAKTVALKAGATSSAASQSTVSSAASSTTTQSSATSATSTEAKASTASSAASSAAKQSTAKSTASSAVNESSAASATTTSSRTTGSNATSSAASSVASSALKQSGGSTNDQSLVSGISSTTPAASSTATPPSSVAGSTASSAESSAVSNDPTNASSTSSSAASDTAAVTASDVANVSGATVVVPSPATTDNAEQVAAINLANNLVASGANQTLISSAATATSVVATAAKMARVVTAAVATNITIGNVSKTYNDQPGTPVTYQVILSSNLKAPASWYLSGTNNTMIAGASGDIDLTAVAQDAGVYKITLTAAGLAEIQAANPGVDVTMADVTAGTLTIKQALVPSQAIKVVSQSKDFDNDATNMPTNYQVTLPSFLTAPTTWTLDSSNTAGSTILTYDVPVSTGDLTSVSSQSIGTYPITLSAQGLSDLQAANPNYAVTADAVVAGNFTIMVNNKVIVGAATATTKLPTTLSVTLNDGLTAPTDWTVSYDNTGQNSIVYNVPISYFDTSNVQLGVDGSYSVTLTAAALTTLKADNPTVSFDSNNVQTGSITVNTAATATTHFNPGNYYVTIKGQSEGQAFTIADGSGLTLELRLLNNNAGKLTVSNLTEFVIIPSGFDIATVNAANQYTQSPTPAETLKAAIIAELESGNVAYSGLTVTQLTDYNGRQTFEIQFGSVNTVGGLFDLPVVANGDSGTTSGYVGTNAGSPDSSVMYLTSDPAYTQGDYAVTLSGYSNVASVANALGITGAYVLNSSYTNFIYPYTIVTGQVQDTYNLVGPANTKLGAVTFTGDSQTTYDPMTKLQATIVANGHTYVLVNSSVITPQLFPQIVNPIASEATVSAGNAYTVYYQEEVNESDVADQVTAITVQNQAKVYDGLTSTDPTSYLVYVPTGYTVPTDWTATANANYYEVATSSGDLDLSGITSEKPGSYVVKLSDQGLNDFAAANPLYLLVKAVGISGNLEITPVVTTKYVDATTGAEIKTASVDDTIYENGAAYKTSAAVIAGYVLTGLPTNASGTIGGENITVTYQYSQVGDYVVTPPNGGTSTTTPYQTDPDNPSTVTTPTNDPSNPIIPYVPGYTPTGPDGTALTPVDPNDPEAGYTPPTPTSPTADTEISYTADTQTVTVNLVDETGKAVTNSAGKSSYTLTGKTGTAVDFSSVGKVVNGYVLQTDGTSTALDYDGDDSTNQTVTLVYAQVGGYVVTPPNGGTPTTTPYQTDPNDPSTVTTPTNDPSNPVIPYVPGYTPTGPDGTALTPVDPDDPEAGYTPPTPTSPTADTEISYTADTQTVTVNLVDGTGKAVTNSAGKSSYTLTGKTGTAVDFSSVGKVVNGYVLQTDGTSTALDYDGNDSTNQTVTLVYAQVGGYVVTPPNGGKPTTTPYQTDPNDPSTVTTPTNDPSNPVIPYVPGYTPTGPDGTALTPVDPNDPEAGYTPPTPTSPTADTQISYTADTQTVTVNLVDEAGKAVTNSAGKSSYTLTGKTGTAVDFSSVGKVVDGYVLKNDGTSKELDYDGDDSTNQTVTLVYAQVGGYVVTPPNGGKPTTTPYQTDPNDPSTVTTPTNDPSNPVIPYVPGYTPTGPDGTALTPVDPNDPEAGYTPPTPTSPTADTQISYTANTQSATVSYVDDTTGKTLIVDNLTGVSGGTSSYLTTDRVNSYLLAGYTLVSNDYPGSQFIFDSDGATTQSYLVHLVHATSTATESKTVNQTVHYQYSDGTTAAADVTDSVTFTRTATTDKVTGNTTYTDWTAENGDDSFSAKVSPDITGYTPDQKQVAAVVGVTTADSDATVTVTYAKNDATAPGNPGSAGSSTAPGNPGSAASSATPGNPGSAGSSTAPGNPGSATSSTAPGTPGTAATSTAAGAATPTDLANVTQPAMTTEQTAIANRTNVSAKSLTQAQAAQAPRTKANAALGVAKLPQTGAANESFLALIGAFLVALFAPMVALRKKKE</sequence>
<feature type="region of interest" description="Disordered" evidence="6">
    <location>
        <begin position="1602"/>
        <end position="1677"/>
    </location>
</feature>
<dbReference type="EMBL" id="CP014873">
    <property type="protein sequence ID" value="ANK62536.1"/>
    <property type="molecule type" value="Genomic_DNA"/>
</dbReference>
<feature type="region of interest" description="Disordered" evidence="6">
    <location>
        <begin position="1277"/>
        <end position="1349"/>
    </location>
</feature>
<feature type="compositionally biased region" description="Polar residues" evidence="6">
    <location>
        <begin position="174"/>
        <end position="190"/>
    </location>
</feature>
<keyword evidence="2" id="KW-0964">Secreted</keyword>
<keyword evidence="7" id="KW-1133">Transmembrane helix</keyword>
<feature type="region of interest" description="Disordered" evidence="6">
    <location>
        <begin position="1862"/>
        <end position="1932"/>
    </location>
</feature>
<name>A0A192H3K4_9LACO</name>
<keyword evidence="3" id="KW-0732">Signal</keyword>
<evidence type="ECO:0000313" key="9">
    <source>
        <dbReference type="EMBL" id="ANK62536.1"/>
    </source>
</evidence>
<dbReference type="PANTHER" id="PTHR45733">
    <property type="entry name" value="FORMIN-J"/>
    <property type="match status" value="1"/>
</dbReference>
<dbReference type="PANTHER" id="PTHR45733:SF8">
    <property type="entry name" value="FORMIN-J"/>
    <property type="match status" value="1"/>
</dbReference>
<dbReference type="Proteomes" id="UP000078582">
    <property type="component" value="Chromosome"/>
</dbReference>
<protein>
    <recommendedName>
        <fullName evidence="8">Gram-positive cocci surface proteins LPxTG domain-containing protein</fullName>
    </recommendedName>
</protein>
<feature type="compositionally biased region" description="Low complexity" evidence="6">
    <location>
        <begin position="1277"/>
        <end position="1294"/>
    </location>
</feature>
<evidence type="ECO:0000256" key="5">
    <source>
        <dbReference type="ARBA" id="ARBA00023088"/>
    </source>
</evidence>
<dbReference type="Gene3D" id="3.10.20.320">
    <property type="entry name" value="Putative peptidoglycan bound protein (lpxtg motif)"/>
    <property type="match status" value="2"/>
</dbReference>
<dbReference type="Pfam" id="PF00746">
    <property type="entry name" value="Gram_pos_anchor"/>
    <property type="match status" value="1"/>
</dbReference>
<dbReference type="InterPro" id="IPR022263">
    <property type="entry name" value="KxYKxGKxW"/>
</dbReference>
<feature type="region of interest" description="Disordered" evidence="6">
    <location>
        <begin position="1440"/>
        <end position="1513"/>
    </location>
</feature>